<keyword evidence="2" id="KW-1185">Reference proteome</keyword>
<reference evidence="1 2" key="1">
    <citation type="submission" date="2020-08" db="EMBL/GenBank/DDBJ databases">
        <title>Genome sequence of Diaphorobacter aerolatus KACC 16536T.</title>
        <authorList>
            <person name="Hyun D.-W."/>
            <person name="Bae J.-W."/>
        </authorList>
    </citation>
    <scope>NUCLEOTIDE SEQUENCE [LARGE SCALE GENOMIC DNA]</scope>
    <source>
        <strain evidence="1 2">KACC 16536</strain>
    </source>
</reference>
<dbReference type="EMBL" id="CP060783">
    <property type="protein sequence ID" value="QNP48401.1"/>
    <property type="molecule type" value="Genomic_DNA"/>
</dbReference>
<accession>A0A7H0GJD5</accession>
<dbReference type="AlphaFoldDB" id="A0A7H0GJD5"/>
<proteinExistence type="predicted"/>
<dbReference type="Proteomes" id="UP000516028">
    <property type="component" value="Chromosome"/>
</dbReference>
<sequence>MSYELIKHRKLRNQIVKGYGDDTTIVHIFEHEFALDPFEPEENYVTVISKVYEPFIDHEKVNQEIKSSTLRELYINTAAYYHRKYYYYTSETETDTFTCRGKEDLINHFIESQGKEWLANFKREIITSAYDLSNTYANFVLSTDLLLLKEREELSEETLAKSTFKAGDEWVLLCSKFYDYGKESKNQIIEEVESLFDRGMTVSSEVMEILENEDGFTTVLKTIRRMQALDFSKSLEASLSKNDKPTKKLKI</sequence>
<name>A0A7H0GJD5_9BURK</name>
<dbReference type="RefSeq" id="WP_187723999.1">
    <property type="nucleotide sequence ID" value="NZ_CP060783.1"/>
</dbReference>
<organism evidence="1 2">
    <name type="scientific">Diaphorobacter aerolatus</name>
    <dbReference type="NCBI Taxonomy" id="1288495"/>
    <lineage>
        <taxon>Bacteria</taxon>
        <taxon>Pseudomonadati</taxon>
        <taxon>Pseudomonadota</taxon>
        <taxon>Betaproteobacteria</taxon>
        <taxon>Burkholderiales</taxon>
        <taxon>Comamonadaceae</taxon>
        <taxon>Diaphorobacter</taxon>
    </lineage>
</organism>
<gene>
    <name evidence="1" type="ORF">H9K75_21000</name>
</gene>
<evidence type="ECO:0000313" key="2">
    <source>
        <dbReference type="Proteomes" id="UP000516028"/>
    </source>
</evidence>
<dbReference type="KEGG" id="daer:H9K75_21000"/>
<protein>
    <submittedName>
        <fullName evidence="1">Uncharacterized protein</fullName>
    </submittedName>
</protein>
<evidence type="ECO:0000313" key="1">
    <source>
        <dbReference type="EMBL" id="QNP48401.1"/>
    </source>
</evidence>